<gene>
    <name evidence="2" type="ORF">ORAREDHAP_LOCUS31222</name>
</gene>
<evidence type="ECO:0000313" key="2">
    <source>
        <dbReference type="EMBL" id="CAB4309836.1"/>
    </source>
</evidence>
<feature type="region of interest" description="Disordered" evidence="1">
    <location>
        <begin position="61"/>
        <end position="83"/>
    </location>
</feature>
<dbReference type="EMBL" id="CAEKKB010000005">
    <property type="protein sequence ID" value="CAB4309836.1"/>
    <property type="molecule type" value="Genomic_DNA"/>
</dbReference>
<name>A0A6J5X7A8_PRUAR</name>
<reference evidence="3" key="1">
    <citation type="journal article" date="2020" name="Genome Biol.">
        <title>Gamete binning: chromosome-level and haplotype-resolved genome assembly enabled by high-throughput single-cell sequencing of gamete genomes.</title>
        <authorList>
            <person name="Campoy J.A."/>
            <person name="Sun H."/>
            <person name="Goel M."/>
            <person name="Jiao W.-B."/>
            <person name="Folz-Donahue K."/>
            <person name="Wang N."/>
            <person name="Rubio M."/>
            <person name="Liu C."/>
            <person name="Kukat C."/>
            <person name="Ruiz D."/>
            <person name="Huettel B."/>
            <person name="Schneeberger K."/>
        </authorList>
    </citation>
    <scope>NUCLEOTIDE SEQUENCE [LARGE SCALE GENOMIC DNA]</scope>
    <source>
        <strain evidence="3">cv. Rojo Pasion</strain>
    </source>
</reference>
<organism evidence="2 3">
    <name type="scientific">Prunus armeniaca</name>
    <name type="common">Apricot</name>
    <name type="synonym">Armeniaca vulgaris</name>
    <dbReference type="NCBI Taxonomy" id="36596"/>
    <lineage>
        <taxon>Eukaryota</taxon>
        <taxon>Viridiplantae</taxon>
        <taxon>Streptophyta</taxon>
        <taxon>Embryophyta</taxon>
        <taxon>Tracheophyta</taxon>
        <taxon>Spermatophyta</taxon>
        <taxon>Magnoliopsida</taxon>
        <taxon>eudicotyledons</taxon>
        <taxon>Gunneridae</taxon>
        <taxon>Pentapetalae</taxon>
        <taxon>rosids</taxon>
        <taxon>fabids</taxon>
        <taxon>Rosales</taxon>
        <taxon>Rosaceae</taxon>
        <taxon>Amygdaloideae</taxon>
        <taxon>Amygdaleae</taxon>
        <taxon>Prunus</taxon>
    </lineage>
</organism>
<protein>
    <submittedName>
        <fullName evidence="2">Uncharacterized protein</fullName>
    </submittedName>
</protein>
<evidence type="ECO:0000313" key="3">
    <source>
        <dbReference type="Proteomes" id="UP000507245"/>
    </source>
</evidence>
<dbReference type="OrthoDB" id="10396613at2759"/>
<dbReference type="Proteomes" id="UP000507245">
    <property type="component" value="Unassembled WGS sequence"/>
</dbReference>
<dbReference type="AlphaFoldDB" id="A0A6J5X7A8"/>
<feature type="compositionally biased region" description="Basic residues" evidence="1">
    <location>
        <begin position="18"/>
        <end position="28"/>
    </location>
</feature>
<evidence type="ECO:0000256" key="1">
    <source>
        <dbReference type="SAM" id="MobiDB-lite"/>
    </source>
</evidence>
<feature type="region of interest" description="Disordered" evidence="1">
    <location>
        <begin position="1"/>
        <end position="33"/>
    </location>
</feature>
<proteinExistence type="predicted"/>
<accession>A0A6J5X7A8</accession>
<sequence>MNLRGSEMNARGSQMNVQRRKFPTKKSSSHATLQQGVSSSVNLFAFASVNPTAYVFVNPSASVHPTPSQGPRLLGVSSSAPWK</sequence>
<keyword evidence="3" id="KW-1185">Reference proteome</keyword>